<evidence type="ECO:0000313" key="1">
    <source>
        <dbReference type="EMBL" id="KAG8193346.1"/>
    </source>
</evidence>
<organism evidence="1 2">
    <name type="scientific">Oedothorax gibbosus</name>
    <dbReference type="NCBI Taxonomy" id="931172"/>
    <lineage>
        <taxon>Eukaryota</taxon>
        <taxon>Metazoa</taxon>
        <taxon>Ecdysozoa</taxon>
        <taxon>Arthropoda</taxon>
        <taxon>Chelicerata</taxon>
        <taxon>Arachnida</taxon>
        <taxon>Araneae</taxon>
        <taxon>Araneomorphae</taxon>
        <taxon>Entelegynae</taxon>
        <taxon>Araneoidea</taxon>
        <taxon>Linyphiidae</taxon>
        <taxon>Erigoninae</taxon>
        <taxon>Oedothorax</taxon>
    </lineage>
</organism>
<sequence>MALTLRDRALLVKLYYQRNENNNAALPEFRLEVAKRTDEHNKLRKMIQQFEITGILARQPGQVRKVTSQQQVEEVATVIVEQEMENVQGTSSARAVPRNTHIPYSTVGSDLAKTYLNLKDKETHCNRFSTQSVMKWVH</sequence>
<gene>
    <name evidence="1" type="ORF">JTE90_022976</name>
</gene>
<evidence type="ECO:0000313" key="2">
    <source>
        <dbReference type="Proteomes" id="UP000827092"/>
    </source>
</evidence>
<proteinExistence type="predicted"/>
<dbReference type="AlphaFoldDB" id="A0AAV6VCI6"/>
<accession>A0AAV6VCI6</accession>
<comment type="caution">
    <text evidence="1">The sequence shown here is derived from an EMBL/GenBank/DDBJ whole genome shotgun (WGS) entry which is preliminary data.</text>
</comment>
<dbReference type="Proteomes" id="UP000827092">
    <property type="component" value="Unassembled WGS sequence"/>
</dbReference>
<keyword evidence="2" id="KW-1185">Reference proteome</keyword>
<protein>
    <recommendedName>
        <fullName evidence="3">DUF4817 domain-containing protein</fullName>
    </recommendedName>
</protein>
<evidence type="ECO:0008006" key="3">
    <source>
        <dbReference type="Google" id="ProtNLM"/>
    </source>
</evidence>
<name>A0AAV6VCI6_9ARAC</name>
<reference evidence="1 2" key="1">
    <citation type="journal article" date="2022" name="Nat. Ecol. Evol.">
        <title>A masculinizing supergene underlies an exaggerated male reproductive morph in a spider.</title>
        <authorList>
            <person name="Hendrickx F."/>
            <person name="De Corte Z."/>
            <person name="Sonet G."/>
            <person name="Van Belleghem S.M."/>
            <person name="Kostlbacher S."/>
            <person name="Vangestel C."/>
        </authorList>
    </citation>
    <scope>NUCLEOTIDE SEQUENCE [LARGE SCALE GENOMIC DNA]</scope>
    <source>
        <strain evidence="1">W744_W776</strain>
    </source>
</reference>
<dbReference type="EMBL" id="JAFNEN010000124">
    <property type="protein sequence ID" value="KAG8193346.1"/>
    <property type="molecule type" value="Genomic_DNA"/>
</dbReference>